<dbReference type="InterPro" id="IPR009003">
    <property type="entry name" value="Peptidase_S1_PA"/>
</dbReference>
<name>A0AAJ6B837_9SPHI</name>
<organism evidence="1 2">
    <name type="scientific">Candidatus Pedobacter colombiensis</name>
    <dbReference type="NCBI Taxonomy" id="3121371"/>
    <lineage>
        <taxon>Bacteria</taxon>
        <taxon>Pseudomonadati</taxon>
        <taxon>Bacteroidota</taxon>
        <taxon>Sphingobacteriia</taxon>
        <taxon>Sphingobacteriales</taxon>
        <taxon>Sphingobacteriaceae</taxon>
        <taxon>Pedobacter</taxon>
    </lineage>
</organism>
<gene>
    <name evidence="1" type="ORF">P0Y49_05080</name>
</gene>
<dbReference type="AlphaFoldDB" id="A0AAJ6B837"/>
<evidence type="ECO:0008006" key="3">
    <source>
        <dbReference type="Google" id="ProtNLM"/>
    </source>
</evidence>
<reference evidence="1" key="1">
    <citation type="submission" date="2023-03" db="EMBL/GenBank/DDBJ databases">
        <title>Andean soil-derived lignocellulolytic bacterial consortium as a source of novel taxa and putative plastic-active enzymes.</title>
        <authorList>
            <person name="Diaz-Garcia L."/>
            <person name="Chuvochina M."/>
            <person name="Feuerriegel G."/>
            <person name="Bunk B."/>
            <person name="Sproer C."/>
            <person name="Streit W.R."/>
            <person name="Rodriguez L.M."/>
            <person name="Overmann J."/>
            <person name="Jimenez D.J."/>
        </authorList>
    </citation>
    <scope>NUCLEOTIDE SEQUENCE</scope>
    <source>
        <strain evidence="1">MAG 3858</strain>
    </source>
</reference>
<accession>A0AAJ6B837</accession>
<evidence type="ECO:0000313" key="1">
    <source>
        <dbReference type="EMBL" id="WEK20509.1"/>
    </source>
</evidence>
<evidence type="ECO:0000313" key="2">
    <source>
        <dbReference type="Proteomes" id="UP001214530"/>
    </source>
</evidence>
<proteinExistence type="predicted"/>
<dbReference type="EMBL" id="CP119313">
    <property type="protein sequence ID" value="WEK20509.1"/>
    <property type="molecule type" value="Genomic_DNA"/>
</dbReference>
<dbReference type="Proteomes" id="UP001214530">
    <property type="component" value="Chromosome"/>
</dbReference>
<dbReference type="SUPFAM" id="SSF50494">
    <property type="entry name" value="Trypsin-like serine proteases"/>
    <property type="match status" value="1"/>
</dbReference>
<protein>
    <recommendedName>
        <fullName evidence="3">Serine protease</fullName>
    </recommendedName>
</protein>
<sequence>MEISAGLRIRNAVDPPMDQGFPVYGSMGGIVYDHNKVPMLLTCYHCVHNPHLKWNHFVIDKPNCIVVNENDQEVGTIVQAIRDETVDIALIKPVAGATLDTDIFTFGKITGARSLTEEEEGNKIALKMHGSVVDHGMGLFTGIAPRTGSYYEGESSLGKHYLNKLIKVTPIQGVFSMVGDSGSFILDANNEVAGMVVMGGSDTTYGIPAYRIEKALKITFKKPL</sequence>